<name>A0ABM2X1K1_MESAU</name>
<dbReference type="PANTHER" id="PTHR12947">
    <property type="entry name" value="AMSH-LIKE PROTEASE"/>
    <property type="match status" value="1"/>
</dbReference>
<dbReference type="GeneID" id="121137993"/>
<sequence>MSGKIFEPWLIHQQSYPGLFTAMDPNEKWGAIRTYRDVTLPPQERFQILIHVGMNIEVSKKVPLKIYVDMKDDLIKVAADLQRKQLEEEAFVEYHKFLTLFVEKLREGPEYLNCLSKGTRSQINKTINRVFVIAETLKGKLLTQYNKEYEGYLADKKKREEEEAENKAFWKDLRNTIRNSKDFVKWSSLVERLVDGAEKDSGEVGSSLASASKSAEESLAESTPQEAYEEVTHNTSSDKQGGETNMMESPGNSPQVHDLERLM</sequence>
<dbReference type="PANTHER" id="PTHR12947:SF13">
    <property type="entry name" value="FI19924P1"/>
    <property type="match status" value="1"/>
</dbReference>
<gene>
    <name evidence="4" type="primary">LOC121137993</name>
</gene>
<evidence type="ECO:0000259" key="2">
    <source>
        <dbReference type="Pfam" id="PF08969"/>
    </source>
</evidence>
<evidence type="ECO:0000313" key="4">
    <source>
        <dbReference type="RefSeq" id="XP_040596779.1"/>
    </source>
</evidence>
<organism evidence="3 4">
    <name type="scientific">Mesocricetus auratus</name>
    <name type="common">Golden hamster</name>
    <dbReference type="NCBI Taxonomy" id="10036"/>
    <lineage>
        <taxon>Eukaryota</taxon>
        <taxon>Metazoa</taxon>
        <taxon>Chordata</taxon>
        <taxon>Craniata</taxon>
        <taxon>Vertebrata</taxon>
        <taxon>Euteleostomi</taxon>
        <taxon>Mammalia</taxon>
        <taxon>Eutheria</taxon>
        <taxon>Euarchontoglires</taxon>
        <taxon>Glires</taxon>
        <taxon>Rodentia</taxon>
        <taxon>Myomorpha</taxon>
        <taxon>Muroidea</taxon>
        <taxon>Cricetidae</taxon>
        <taxon>Cricetinae</taxon>
        <taxon>Mesocricetus</taxon>
    </lineage>
</organism>
<dbReference type="Pfam" id="PF08969">
    <property type="entry name" value="USP8_dimer"/>
    <property type="match status" value="1"/>
</dbReference>
<evidence type="ECO:0000256" key="1">
    <source>
        <dbReference type="SAM" id="MobiDB-lite"/>
    </source>
</evidence>
<keyword evidence="3" id="KW-1185">Reference proteome</keyword>
<dbReference type="InterPro" id="IPR015063">
    <property type="entry name" value="USP8_dimer"/>
</dbReference>
<protein>
    <submittedName>
        <fullName evidence="4">STAM-binding protein-like</fullName>
    </submittedName>
</protein>
<accession>A0ABM2X1K1</accession>
<dbReference type="Proteomes" id="UP000886700">
    <property type="component" value="Unplaced"/>
</dbReference>
<feature type="region of interest" description="Disordered" evidence="1">
    <location>
        <begin position="200"/>
        <end position="263"/>
    </location>
</feature>
<feature type="domain" description="USP8 dimerisation" evidence="2">
    <location>
        <begin position="43"/>
        <end position="148"/>
    </location>
</feature>
<proteinExistence type="predicted"/>
<evidence type="ECO:0000313" key="3">
    <source>
        <dbReference type="Proteomes" id="UP000886700"/>
    </source>
</evidence>
<dbReference type="SUPFAM" id="SSF140856">
    <property type="entry name" value="USP8 N-terminal domain-like"/>
    <property type="match status" value="1"/>
</dbReference>
<dbReference type="Gene3D" id="1.20.58.80">
    <property type="entry name" value="Phosphotransferase system, lactose/cellobiose-type IIA subunit"/>
    <property type="match status" value="1"/>
</dbReference>
<reference evidence="4" key="1">
    <citation type="submission" date="2025-08" db="UniProtKB">
        <authorList>
            <consortium name="RefSeq"/>
        </authorList>
    </citation>
    <scope>IDENTIFICATION</scope>
    <source>
        <tissue evidence="4">Liver</tissue>
    </source>
</reference>
<dbReference type="RefSeq" id="XP_040596779.1">
    <property type="nucleotide sequence ID" value="XM_040740845.1"/>
</dbReference>
<feature type="compositionally biased region" description="Polar residues" evidence="1">
    <location>
        <begin position="233"/>
        <end position="255"/>
    </location>
</feature>